<evidence type="ECO:0000256" key="4">
    <source>
        <dbReference type="ARBA" id="ARBA00001946"/>
    </source>
</evidence>
<dbReference type="SUPFAM" id="SSF63829">
    <property type="entry name" value="Calcium-dependent phosphotriesterase"/>
    <property type="match status" value="1"/>
</dbReference>
<evidence type="ECO:0000256" key="1">
    <source>
        <dbReference type="ARBA" id="ARBA00001589"/>
    </source>
</evidence>
<comment type="subcellular location">
    <subcellularLocation>
        <location evidence="5">Cytoplasm</location>
    </subcellularLocation>
</comment>
<evidence type="ECO:0000256" key="13">
    <source>
        <dbReference type="ARBA" id="ARBA00032464"/>
    </source>
</evidence>
<evidence type="ECO:0000256" key="12">
    <source>
        <dbReference type="ARBA" id="ARBA00022837"/>
    </source>
</evidence>
<reference evidence="17" key="1">
    <citation type="journal article" date="2013" name="PLoS ONE">
        <title>Gene expression in gut symbiotic organ of stinkbug affected by extracellular bacterial symbiont.</title>
        <authorList>
            <person name="Futahashi R."/>
            <person name="Tanaka K."/>
            <person name="Tanahashi M."/>
            <person name="Nikoh N."/>
            <person name="Kikuchi Y."/>
            <person name="Lee B.L."/>
            <person name="Fukatsu T."/>
        </authorList>
    </citation>
    <scope>NUCLEOTIDE SEQUENCE</scope>
    <source>
        <tissue evidence="17">Midgut</tissue>
    </source>
</reference>
<accession>R4WCS5</accession>
<organism evidence="17">
    <name type="scientific">Riptortus pedestris</name>
    <name type="common">Bean bug</name>
    <dbReference type="NCBI Taxonomy" id="329032"/>
    <lineage>
        <taxon>Eukaryota</taxon>
        <taxon>Metazoa</taxon>
        <taxon>Ecdysozoa</taxon>
        <taxon>Arthropoda</taxon>
        <taxon>Hexapoda</taxon>
        <taxon>Insecta</taxon>
        <taxon>Pterygota</taxon>
        <taxon>Neoptera</taxon>
        <taxon>Paraneoptera</taxon>
        <taxon>Hemiptera</taxon>
        <taxon>Heteroptera</taxon>
        <taxon>Panheteroptera</taxon>
        <taxon>Pentatomomorpha</taxon>
        <taxon>Coreoidea</taxon>
        <taxon>Alydidae</taxon>
        <taxon>Riptortus</taxon>
    </lineage>
</organism>
<dbReference type="Pfam" id="PF08450">
    <property type="entry name" value="SGL"/>
    <property type="match status" value="1"/>
</dbReference>
<keyword evidence="12" id="KW-0106">Calcium</keyword>
<evidence type="ECO:0000256" key="6">
    <source>
        <dbReference type="ARBA" id="ARBA00008853"/>
    </source>
</evidence>
<feature type="active site" description="Proton donor/acceptor" evidence="14">
    <location>
        <position position="210"/>
    </location>
</feature>
<dbReference type="PANTHER" id="PTHR10907:SF66">
    <property type="entry name" value="MIP34848P1-RELATED"/>
    <property type="match status" value="1"/>
</dbReference>
<dbReference type="PANTHER" id="PTHR10907">
    <property type="entry name" value="REGUCALCIN"/>
    <property type="match status" value="1"/>
</dbReference>
<evidence type="ECO:0000256" key="2">
    <source>
        <dbReference type="ARBA" id="ARBA00001913"/>
    </source>
</evidence>
<feature type="binding site" evidence="15">
    <location>
        <position position="111"/>
    </location>
    <ligand>
        <name>substrate</name>
    </ligand>
</feature>
<evidence type="ECO:0000256" key="5">
    <source>
        <dbReference type="ARBA" id="ARBA00004496"/>
    </source>
</evidence>
<evidence type="ECO:0000259" key="16">
    <source>
        <dbReference type="Pfam" id="PF08450"/>
    </source>
</evidence>
<feature type="binding site" evidence="15">
    <location>
        <position position="18"/>
    </location>
    <ligand>
        <name>a divalent metal cation</name>
        <dbReference type="ChEBI" id="CHEBI:60240"/>
    </ligand>
</feature>
<sequence length="301" mass="32873">MASPKIEKLSLPPLGLGEGPHWSVDSESLYLVDIHTSELFRYHPSSGKYYSVKLDVPSIGFVTPVAGTKDQFLIGAGTDLQIVKWDGISSSVESLNVIHSLSDELKTNRINDGKSDPVGRAWFGTMRTKDILDGKEGNFYSFTKEKGSTKHFTGVGISNGMAWNLGKNRMYYIDSLRHSVDAVDYSTDGTIGNRRVVFDLKKNDFSFFPDGMTIDTDGKLWVACYNGSRVLNIDPDSGNLLGQINLPTSKITSAAWGGKNLDELYITSAGAGEDDSDSNAGQTFRVTGLSAHGSPMYEFKL</sequence>
<evidence type="ECO:0000256" key="11">
    <source>
        <dbReference type="ARBA" id="ARBA00022801"/>
    </source>
</evidence>
<evidence type="ECO:0000256" key="15">
    <source>
        <dbReference type="PIRSR" id="PIRSR605511-2"/>
    </source>
</evidence>
<evidence type="ECO:0000256" key="9">
    <source>
        <dbReference type="ARBA" id="ARBA00022490"/>
    </source>
</evidence>
<dbReference type="PRINTS" id="PR01790">
    <property type="entry name" value="SMP30FAMILY"/>
</dbReference>
<feature type="domain" description="SMP-30/Gluconolactonase/LRE-like region" evidence="16">
    <location>
        <begin position="16"/>
        <end position="269"/>
    </location>
</feature>
<feature type="binding site" evidence="15">
    <location>
        <position position="210"/>
    </location>
    <ligand>
        <name>a divalent metal cation</name>
        <dbReference type="ChEBI" id="CHEBI:60240"/>
    </ligand>
</feature>
<comment type="cofactor">
    <cofactor evidence="2">
        <name>Ca(2+)</name>
        <dbReference type="ChEBI" id="CHEBI:29108"/>
    </cofactor>
</comment>
<evidence type="ECO:0000256" key="3">
    <source>
        <dbReference type="ARBA" id="ARBA00001936"/>
    </source>
</evidence>
<name>R4WCS5_RIPPE</name>
<proteinExistence type="evidence at transcript level"/>
<evidence type="ECO:0000256" key="7">
    <source>
        <dbReference type="ARBA" id="ARBA00013227"/>
    </source>
</evidence>
<dbReference type="InterPro" id="IPR013658">
    <property type="entry name" value="SGL"/>
</dbReference>
<dbReference type="EC" id="3.1.1.17" evidence="7"/>
<keyword evidence="10 15" id="KW-0479">Metal-binding</keyword>
<dbReference type="InterPro" id="IPR011042">
    <property type="entry name" value="6-blade_b-propeller_TolB-like"/>
</dbReference>
<protein>
    <recommendedName>
        <fullName evidence="8">Regucalcin</fullName>
        <ecNumber evidence="7">3.1.1.17</ecNumber>
    </recommendedName>
    <alternativeName>
        <fullName evidence="13">Gluconolactonase</fullName>
    </alternativeName>
</protein>
<comment type="cofactor">
    <cofactor evidence="4">
        <name>Mg(2+)</name>
        <dbReference type="ChEBI" id="CHEBI:18420"/>
    </cofactor>
</comment>
<dbReference type="EMBL" id="AK417128">
    <property type="protein sequence ID" value="BAN20343.1"/>
    <property type="molecule type" value="mRNA"/>
</dbReference>
<keyword evidence="9" id="KW-0963">Cytoplasm</keyword>
<comment type="cofactor">
    <cofactor evidence="15">
        <name>Zn(2+)</name>
        <dbReference type="ChEBI" id="CHEBI:29105"/>
    </cofactor>
    <text evidence="15">Binds 1 divalent metal cation per subunit.</text>
</comment>
<comment type="cofactor">
    <cofactor evidence="3">
        <name>Mn(2+)</name>
        <dbReference type="ChEBI" id="CHEBI:29035"/>
    </cofactor>
</comment>
<dbReference type="GO" id="GO:0019853">
    <property type="term" value="P:L-ascorbic acid biosynthetic process"/>
    <property type="evidence" value="ECO:0007669"/>
    <property type="project" value="TreeGrafter"/>
</dbReference>
<dbReference type="AlphaFoldDB" id="R4WCS5"/>
<feature type="binding site" evidence="15">
    <location>
        <position position="159"/>
    </location>
    <ligand>
        <name>a divalent metal cation</name>
        <dbReference type="ChEBI" id="CHEBI:60240"/>
    </ligand>
</feature>
<comment type="similarity">
    <text evidence="6">Belongs to the SMP-30/CGR1 family.</text>
</comment>
<dbReference type="FunFam" id="2.120.10.30:FF:000027">
    <property type="entry name" value="Regucalcin homologue"/>
    <property type="match status" value="1"/>
</dbReference>
<evidence type="ECO:0000256" key="8">
    <source>
        <dbReference type="ARBA" id="ARBA00016808"/>
    </source>
</evidence>
<evidence type="ECO:0000256" key="14">
    <source>
        <dbReference type="PIRSR" id="PIRSR605511-1"/>
    </source>
</evidence>
<dbReference type="GO" id="GO:0005509">
    <property type="term" value="F:calcium ion binding"/>
    <property type="evidence" value="ECO:0007669"/>
    <property type="project" value="TreeGrafter"/>
</dbReference>
<dbReference type="GO" id="GO:0004341">
    <property type="term" value="F:gluconolactonase activity"/>
    <property type="evidence" value="ECO:0007669"/>
    <property type="project" value="UniProtKB-EC"/>
</dbReference>
<keyword evidence="15" id="KW-0862">Zinc</keyword>
<dbReference type="GO" id="GO:0005737">
    <property type="term" value="C:cytoplasm"/>
    <property type="evidence" value="ECO:0007669"/>
    <property type="project" value="UniProtKB-SubCell"/>
</dbReference>
<keyword evidence="11" id="KW-0378">Hydrolase</keyword>
<evidence type="ECO:0000256" key="10">
    <source>
        <dbReference type="ARBA" id="ARBA00022723"/>
    </source>
</evidence>
<feature type="binding site" evidence="15">
    <location>
        <position position="109"/>
    </location>
    <ligand>
        <name>substrate</name>
    </ligand>
</feature>
<dbReference type="Gene3D" id="2.120.10.30">
    <property type="entry name" value="TolB, C-terminal domain"/>
    <property type="match status" value="1"/>
</dbReference>
<evidence type="ECO:0000313" key="17">
    <source>
        <dbReference type="EMBL" id="BAN20343.1"/>
    </source>
</evidence>
<comment type="catalytic activity">
    <reaction evidence="1">
        <text>D-glucono-1,5-lactone + H2O = D-gluconate + H(+)</text>
        <dbReference type="Rhea" id="RHEA:10440"/>
        <dbReference type="ChEBI" id="CHEBI:15377"/>
        <dbReference type="ChEBI" id="CHEBI:15378"/>
        <dbReference type="ChEBI" id="CHEBI:16217"/>
        <dbReference type="ChEBI" id="CHEBI:18391"/>
        <dbReference type="EC" id="3.1.1.17"/>
    </reaction>
</comment>
<dbReference type="InterPro" id="IPR005511">
    <property type="entry name" value="SMP-30"/>
</dbReference>